<comment type="caution">
    <text evidence="2">The sequence shown here is derived from an EMBL/GenBank/DDBJ whole genome shotgun (WGS) entry which is preliminary data.</text>
</comment>
<feature type="chain" id="PRO_5035916835" evidence="1">
    <location>
        <begin position="20"/>
        <end position="538"/>
    </location>
</feature>
<keyword evidence="1" id="KW-0732">Signal</keyword>
<reference evidence="2" key="1">
    <citation type="submission" date="2022-03" db="EMBL/GenBank/DDBJ databases">
        <authorList>
            <person name="Lindestad O."/>
        </authorList>
    </citation>
    <scope>NUCLEOTIDE SEQUENCE</scope>
</reference>
<keyword evidence="3" id="KW-1185">Reference proteome</keyword>
<feature type="signal peptide" evidence="1">
    <location>
        <begin position="1"/>
        <end position="19"/>
    </location>
</feature>
<evidence type="ECO:0000256" key="1">
    <source>
        <dbReference type="SAM" id="SignalP"/>
    </source>
</evidence>
<sequence>MKIALIFLVISVIFDSVKTRSSDITMEARTEQKNVKNTAVREKTEISPAIKQNVTSSPISSHHIAKELKIKNRLMPKIDIKDISAENNNSPYISTTRRPLMRNQKFTSKPHAVHYIHSRTQTNFSKRRNLNAKNRLKSQIKNENTLNTALNSESGEDRFINFTDIGAMDEVRQTKRKVSKQRPLNRRRGYPLATAASQQFKSIAINTLLNTDKVRSKSKLAILESLEKIRRIRPGLKEKAITSRDSVSTKIKNNMSSITTQDTEKNKIITVTTSKKSISPVNTTEKPIYFAKVEESLANLETTTEILNDSVTITQKNITSITNIETLHSKNKTDTPFYSMKIENKDDSQIKEKKAEVVANTVDKLFDNKTEKLLNSATTNGNVNNTEQWIHFITATEQFHGSVNKTVKPIHPTEIIKGPENLVSETITSEPLIIVTSKTISLFGMNDTVKAVNDSIFTLEEVNLNKLTEVKELITVTPIPNEDEVTTPETIIQDIVFRRKRRINIIEEERVPTTSTGFRFSGRETPIGIDFTYRNIHA</sequence>
<name>A0A8S4RFV9_9NEOP</name>
<accession>A0A8S4RFV9</accession>
<dbReference type="AlphaFoldDB" id="A0A8S4RFV9"/>
<evidence type="ECO:0000313" key="3">
    <source>
        <dbReference type="Proteomes" id="UP000838756"/>
    </source>
</evidence>
<organism evidence="2 3">
    <name type="scientific">Pararge aegeria aegeria</name>
    <dbReference type="NCBI Taxonomy" id="348720"/>
    <lineage>
        <taxon>Eukaryota</taxon>
        <taxon>Metazoa</taxon>
        <taxon>Ecdysozoa</taxon>
        <taxon>Arthropoda</taxon>
        <taxon>Hexapoda</taxon>
        <taxon>Insecta</taxon>
        <taxon>Pterygota</taxon>
        <taxon>Neoptera</taxon>
        <taxon>Endopterygota</taxon>
        <taxon>Lepidoptera</taxon>
        <taxon>Glossata</taxon>
        <taxon>Ditrysia</taxon>
        <taxon>Papilionoidea</taxon>
        <taxon>Nymphalidae</taxon>
        <taxon>Satyrinae</taxon>
        <taxon>Satyrini</taxon>
        <taxon>Parargina</taxon>
        <taxon>Pararge</taxon>
    </lineage>
</organism>
<protein>
    <submittedName>
        <fullName evidence="2">Jg9882 protein</fullName>
    </submittedName>
</protein>
<dbReference type="Proteomes" id="UP000838756">
    <property type="component" value="Unassembled WGS sequence"/>
</dbReference>
<dbReference type="EMBL" id="CAKXAJ010025159">
    <property type="protein sequence ID" value="CAH2235894.1"/>
    <property type="molecule type" value="Genomic_DNA"/>
</dbReference>
<evidence type="ECO:0000313" key="2">
    <source>
        <dbReference type="EMBL" id="CAH2235894.1"/>
    </source>
</evidence>
<dbReference type="OrthoDB" id="6930602at2759"/>
<gene>
    <name evidence="2" type="primary">jg9882</name>
    <name evidence="2" type="ORF">PAEG_LOCUS13418</name>
</gene>
<proteinExistence type="predicted"/>